<keyword evidence="2" id="KW-1185">Reference proteome</keyword>
<dbReference type="OrthoDB" id="6623662at2759"/>
<reference evidence="1" key="1">
    <citation type="submission" date="2022-01" db="EMBL/GenBank/DDBJ databases">
        <authorList>
            <person name="King R."/>
        </authorList>
    </citation>
    <scope>NUCLEOTIDE SEQUENCE</scope>
</reference>
<dbReference type="Proteomes" id="UP001153712">
    <property type="component" value="Chromosome 15"/>
</dbReference>
<gene>
    <name evidence="1" type="ORF">PHYEVI_LOCUS4329</name>
</gene>
<dbReference type="EMBL" id="OU900108">
    <property type="protein sequence ID" value="CAG9857936.1"/>
    <property type="molecule type" value="Genomic_DNA"/>
</dbReference>
<evidence type="ECO:0000313" key="2">
    <source>
        <dbReference type="Proteomes" id="UP001153712"/>
    </source>
</evidence>
<name>A0A9N9TLS1_PHYSR</name>
<organism evidence="1 2">
    <name type="scientific">Phyllotreta striolata</name>
    <name type="common">Striped flea beetle</name>
    <name type="synonym">Crioceris striolata</name>
    <dbReference type="NCBI Taxonomy" id="444603"/>
    <lineage>
        <taxon>Eukaryota</taxon>
        <taxon>Metazoa</taxon>
        <taxon>Ecdysozoa</taxon>
        <taxon>Arthropoda</taxon>
        <taxon>Hexapoda</taxon>
        <taxon>Insecta</taxon>
        <taxon>Pterygota</taxon>
        <taxon>Neoptera</taxon>
        <taxon>Endopterygota</taxon>
        <taxon>Coleoptera</taxon>
        <taxon>Polyphaga</taxon>
        <taxon>Cucujiformia</taxon>
        <taxon>Chrysomeloidea</taxon>
        <taxon>Chrysomelidae</taxon>
        <taxon>Galerucinae</taxon>
        <taxon>Alticini</taxon>
        <taxon>Phyllotreta</taxon>
    </lineage>
</organism>
<dbReference type="AlphaFoldDB" id="A0A9N9TLS1"/>
<protein>
    <submittedName>
        <fullName evidence="1">Uncharacterized protein</fullName>
    </submittedName>
</protein>
<proteinExistence type="predicted"/>
<sequence>MSFTASTDLNPCTDPPCTNSESIATKHENLCLGSGECSNGANLEGGFTEMEEILAGRKIAKERQKIIAFYDNVLRHIVDELDGKETIKIETIENFLNQLINDLKKSGKYDQYESLDTDEIRNELLLILFDKVNLRRDEVNKYKKKSSPNERPISPNEDKYLLPAAISKRNMDKLLNSYPLVLVKKFLEYLTDFKETTATQMHLRHENILTQMREEAGRIRRMSDEAKHAYNNAKTVLRAVRMQYKQKIDAEEEIKATKHMGIPGHSMIHQKINKAMHDTRKQIEDEALKAKILMEQIETITDQTELFLSINDEIVDKTEEQNMKTLKSIRKLKAVIKQYECFMPDIDVNK</sequence>
<accession>A0A9N9TLS1</accession>
<evidence type="ECO:0000313" key="1">
    <source>
        <dbReference type="EMBL" id="CAG9857936.1"/>
    </source>
</evidence>